<accession>A0A2N0VJZ0</accession>
<reference evidence="1 2" key="1">
    <citation type="submission" date="2017-11" db="EMBL/GenBank/DDBJ databases">
        <title>Rhodohalobacter 15182 sp. nov., isolated from a salt lake.</title>
        <authorList>
            <person name="Han S."/>
        </authorList>
    </citation>
    <scope>NUCLEOTIDE SEQUENCE [LARGE SCALE GENOMIC DNA]</scope>
    <source>
        <strain evidence="1 2">15182</strain>
    </source>
</reference>
<dbReference type="EMBL" id="PISP01000001">
    <property type="protein sequence ID" value="PKD44503.1"/>
    <property type="molecule type" value="Genomic_DNA"/>
</dbReference>
<evidence type="ECO:0000313" key="2">
    <source>
        <dbReference type="Proteomes" id="UP000233398"/>
    </source>
</evidence>
<dbReference type="InterPro" id="IPR036188">
    <property type="entry name" value="FAD/NAD-bd_sf"/>
</dbReference>
<name>A0A2N0VJZ0_9BACT</name>
<dbReference type="AlphaFoldDB" id="A0A2N0VJZ0"/>
<dbReference type="RefSeq" id="WP_101071793.1">
    <property type="nucleotide sequence ID" value="NZ_PISP01000001.1"/>
</dbReference>
<dbReference type="Pfam" id="PF05834">
    <property type="entry name" value="Lycopene_cycl"/>
    <property type="match status" value="1"/>
</dbReference>
<evidence type="ECO:0000313" key="1">
    <source>
        <dbReference type="EMBL" id="PKD44503.1"/>
    </source>
</evidence>
<organism evidence="1 2">
    <name type="scientific">Rhodohalobacter barkolensis</name>
    <dbReference type="NCBI Taxonomy" id="2053187"/>
    <lineage>
        <taxon>Bacteria</taxon>
        <taxon>Pseudomonadati</taxon>
        <taxon>Balneolota</taxon>
        <taxon>Balneolia</taxon>
        <taxon>Balneolales</taxon>
        <taxon>Balneolaceae</taxon>
        <taxon>Rhodohalobacter</taxon>
    </lineage>
</organism>
<dbReference type="Proteomes" id="UP000233398">
    <property type="component" value="Unassembled WGS sequence"/>
</dbReference>
<dbReference type="SUPFAM" id="SSF51905">
    <property type="entry name" value="FAD/NAD(P)-binding domain"/>
    <property type="match status" value="1"/>
</dbReference>
<proteinExistence type="predicted"/>
<comment type="caution">
    <text evidence="1">The sequence shown here is derived from an EMBL/GenBank/DDBJ whole genome shotgun (WGS) entry which is preliminary data.</text>
</comment>
<keyword evidence="2" id="KW-1185">Reference proteome</keyword>
<evidence type="ECO:0008006" key="3">
    <source>
        <dbReference type="Google" id="ProtNLM"/>
    </source>
</evidence>
<dbReference type="Gene3D" id="3.50.50.60">
    <property type="entry name" value="FAD/NAD(P)-binding domain"/>
    <property type="match status" value="1"/>
</dbReference>
<protein>
    <recommendedName>
        <fullName evidence="3">Lycopene cyclase</fullName>
    </recommendedName>
</protein>
<sequence length="396" mass="45907">MDNLLKIDKTYDIIIAGAGASGLSLTWHLLQSEKLRSKNVLIVDLNFTPLNDKTWCFWDDSNIPFENLIYHTWNNLVVNAKSKELSEDLQQYRYHCIRSVDYKKQILQQAETASNFTILEAKILGFTSEGKYGVIRTDQGNFKAPYIFQSALKPPGLSTAKSDISLSQHFLGWEIETDNNLFDPDKAIFMDFDIPQLNGLSFFYTLPFTENKALIEYTLFSSNLLTDEEYERELINYLNDKFGLTKGNYTITRREKGNIPMEDRRYPSIYCNRVFNMGTAGGLTKPTTGYTFTRIQKHTMQIVKALESGSEIPEEEASSYRFRVYDMMLLSILDGYSEISIQIFHDLFKNNHFDRILQFLEEETHLGQELKIFSTLPYTPFFKAIWKMKHRILTGA</sequence>
<dbReference type="OrthoDB" id="24355at2"/>
<gene>
    <name evidence="1" type="ORF">CWD77_03285</name>
</gene>